<feature type="coiled-coil region" evidence="3">
    <location>
        <begin position="263"/>
        <end position="290"/>
    </location>
</feature>
<gene>
    <name evidence="5" type="ORF">PEDI_08170</name>
</gene>
<comment type="caution">
    <text evidence="5">The sequence shown here is derived from an EMBL/GenBank/DDBJ whole genome shotgun (WGS) entry which is preliminary data.</text>
</comment>
<dbReference type="Pfam" id="PF01817">
    <property type="entry name" value="CM_2"/>
    <property type="match status" value="1"/>
</dbReference>
<dbReference type="GO" id="GO:0016740">
    <property type="term" value="F:transferase activity"/>
    <property type="evidence" value="ECO:0007669"/>
    <property type="project" value="UniProtKB-KW"/>
</dbReference>
<dbReference type="PANTHER" id="PTHR43018">
    <property type="entry name" value="PHOSPHO-2-DEHYDRO-3-DEOXYHEPTONATE ALDOLASE"/>
    <property type="match status" value="1"/>
</dbReference>
<dbReference type="InterPro" id="IPR052899">
    <property type="entry name" value="Class-I_DAHP_synthase"/>
</dbReference>
<keyword evidence="6" id="KW-1185">Reference proteome</keyword>
<sequence length="362" mass="41405">MQIEQLSAWTDGSDQPFIIAGPCSAETEEQLFKTAKELKENGINVIRAGVWKPRTRPGTFEGIGEDALKWIQKIKKELDVKFAIEVANAQHVELALKYGIDILWIGARSTVNPFTVQEIADALKGHDVPVLVKNPLNPDLALWIGAMERLNQAGITKLGAIHRGFSTSKKTKFRNLPQWQMALELKRKYPEMPMICDPSHIAGKRDMIQELSQKAMDLVFDGLIIESHIDPENAWSDAAQQVTPTHLKEILEALVLRHTKSDNPEFQTHLAELREKIDELDREIFETLADRMKIVDEIGEYKKDNKVTVFQINRYKEMMKARGEWAEELHLNDEFMENVFSLIHDAAIRRQTLIMNETEEKA</sequence>
<dbReference type="EC" id="5.4.99.5" evidence="1"/>
<keyword evidence="2" id="KW-0808">Transferase</keyword>
<dbReference type="SUPFAM" id="SSF48600">
    <property type="entry name" value="Chorismate mutase II"/>
    <property type="match status" value="1"/>
</dbReference>
<dbReference type="InterPro" id="IPR002701">
    <property type="entry name" value="CM_II_prokaryot"/>
</dbReference>
<name>A0AAN5AIC2_9BACT</name>
<feature type="domain" description="Chorismate mutase" evidence="4">
    <location>
        <begin position="264"/>
        <end position="355"/>
    </location>
</feature>
<reference evidence="5 6" key="1">
    <citation type="submission" date="2021-12" db="EMBL/GenBank/DDBJ databases">
        <title>Genome sequencing of bacteria with rrn-lacking chromosome and rrn-plasmid.</title>
        <authorList>
            <person name="Anda M."/>
            <person name="Iwasaki W."/>
        </authorList>
    </citation>
    <scope>NUCLEOTIDE SEQUENCE [LARGE SCALE GENOMIC DNA]</scope>
    <source>
        <strain evidence="5 6">NBRC 15940</strain>
    </source>
</reference>
<dbReference type="InterPro" id="IPR013785">
    <property type="entry name" value="Aldolase_TIM"/>
</dbReference>
<keyword evidence="3" id="KW-0175">Coiled coil</keyword>
<dbReference type="AlphaFoldDB" id="A0AAN5AIC2"/>
<evidence type="ECO:0000259" key="4">
    <source>
        <dbReference type="PROSITE" id="PS51168"/>
    </source>
</evidence>
<dbReference type="Gene3D" id="3.20.20.70">
    <property type="entry name" value="Aldolase class I"/>
    <property type="match status" value="1"/>
</dbReference>
<organism evidence="5 6">
    <name type="scientific">Persicobacter diffluens</name>
    <dbReference type="NCBI Taxonomy" id="981"/>
    <lineage>
        <taxon>Bacteria</taxon>
        <taxon>Pseudomonadati</taxon>
        <taxon>Bacteroidota</taxon>
        <taxon>Cytophagia</taxon>
        <taxon>Cytophagales</taxon>
        <taxon>Persicobacteraceae</taxon>
        <taxon>Persicobacter</taxon>
    </lineage>
</organism>
<dbReference type="PANTHER" id="PTHR43018:SF1">
    <property type="entry name" value="PROTEIN AROA(G)"/>
    <property type="match status" value="1"/>
</dbReference>
<evidence type="ECO:0000256" key="2">
    <source>
        <dbReference type="ARBA" id="ARBA00022679"/>
    </source>
</evidence>
<accession>A0AAN5AIC2</accession>
<evidence type="ECO:0000313" key="6">
    <source>
        <dbReference type="Proteomes" id="UP001310022"/>
    </source>
</evidence>
<dbReference type="InterPro" id="IPR036263">
    <property type="entry name" value="Chorismate_II_sf"/>
</dbReference>
<evidence type="ECO:0000256" key="3">
    <source>
        <dbReference type="SAM" id="Coils"/>
    </source>
</evidence>
<dbReference type="SUPFAM" id="SSF51569">
    <property type="entry name" value="Aldolase"/>
    <property type="match status" value="1"/>
</dbReference>
<dbReference type="Pfam" id="PF00793">
    <property type="entry name" value="DAHP_synth_1"/>
    <property type="match status" value="1"/>
</dbReference>
<dbReference type="InterPro" id="IPR036979">
    <property type="entry name" value="CM_dom_sf"/>
</dbReference>
<dbReference type="SMART" id="SM00830">
    <property type="entry name" value="CM_2"/>
    <property type="match status" value="1"/>
</dbReference>
<dbReference type="RefSeq" id="WP_060685670.1">
    <property type="nucleotide sequence ID" value="NZ_BQKE01000001.1"/>
</dbReference>
<dbReference type="PROSITE" id="PS51168">
    <property type="entry name" value="CHORISMATE_MUT_2"/>
    <property type="match status" value="1"/>
</dbReference>
<dbReference type="EMBL" id="BQKE01000001">
    <property type="protein sequence ID" value="GJM60265.1"/>
    <property type="molecule type" value="Genomic_DNA"/>
</dbReference>
<evidence type="ECO:0000256" key="1">
    <source>
        <dbReference type="ARBA" id="ARBA00012404"/>
    </source>
</evidence>
<dbReference type="InterPro" id="IPR006218">
    <property type="entry name" value="DAHP1/KDSA"/>
</dbReference>
<protein>
    <recommendedName>
        <fullName evidence="1">chorismate mutase</fullName>
        <ecNumber evidence="1">5.4.99.5</ecNumber>
    </recommendedName>
</protein>
<dbReference type="GO" id="GO:0004106">
    <property type="term" value="F:chorismate mutase activity"/>
    <property type="evidence" value="ECO:0007669"/>
    <property type="project" value="UniProtKB-EC"/>
</dbReference>
<evidence type="ECO:0000313" key="5">
    <source>
        <dbReference type="EMBL" id="GJM60265.1"/>
    </source>
</evidence>
<proteinExistence type="predicted"/>
<dbReference type="Gene3D" id="1.20.59.10">
    <property type="entry name" value="Chorismate mutase"/>
    <property type="match status" value="1"/>
</dbReference>
<dbReference type="GO" id="GO:0046417">
    <property type="term" value="P:chorismate metabolic process"/>
    <property type="evidence" value="ECO:0007669"/>
    <property type="project" value="InterPro"/>
</dbReference>
<dbReference type="Proteomes" id="UP001310022">
    <property type="component" value="Unassembled WGS sequence"/>
</dbReference>